<dbReference type="EMBL" id="BDCX01000019">
    <property type="protein sequence ID" value="GAT70811.1"/>
    <property type="molecule type" value="Genomic_DNA"/>
</dbReference>
<dbReference type="RefSeq" id="WP_068903377.1">
    <property type="nucleotide sequence ID" value="NZ_BDCX01000019.1"/>
</dbReference>
<feature type="domain" description="BioF2-like acetyltransferase" evidence="1">
    <location>
        <begin position="157"/>
        <end position="297"/>
    </location>
</feature>
<dbReference type="AlphaFoldDB" id="A0A171DP27"/>
<reference evidence="3" key="2">
    <citation type="submission" date="2016-04" db="EMBL/GenBank/DDBJ databases">
        <title>Planomonospora sphaerica JCM9374 whole genome shotgun sequence.</title>
        <authorList>
            <person name="Suzuki T."/>
            <person name="Dohra H."/>
            <person name="Kodani S."/>
        </authorList>
    </citation>
    <scope>NUCLEOTIDE SEQUENCE [LARGE SCALE GENOMIC DNA]</scope>
    <source>
        <strain evidence="3">JCM 9374</strain>
    </source>
</reference>
<organism evidence="2 3">
    <name type="scientific">Planomonospora sphaerica</name>
    <dbReference type="NCBI Taxonomy" id="161355"/>
    <lineage>
        <taxon>Bacteria</taxon>
        <taxon>Bacillati</taxon>
        <taxon>Actinomycetota</taxon>
        <taxon>Actinomycetes</taxon>
        <taxon>Streptosporangiales</taxon>
        <taxon>Streptosporangiaceae</taxon>
        <taxon>Planomonospora</taxon>
    </lineage>
</organism>
<gene>
    <name evidence="2" type="ORF">PS9374_06499</name>
</gene>
<proteinExistence type="predicted"/>
<dbReference type="Proteomes" id="UP000077701">
    <property type="component" value="Unassembled WGS sequence"/>
</dbReference>
<reference evidence="2 3" key="1">
    <citation type="journal article" date="2016" name="Genome Announc.">
        <title>Draft Genome Sequence of Planomonospora sphaerica JCM9374, a Rare Actinomycete.</title>
        <authorList>
            <person name="Dohra H."/>
            <person name="Suzuki T."/>
            <person name="Inoue Y."/>
            <person name="Kodani S."/>
        </authorList>
    </citation>
    <scope>NUCLEOTIDE SEQUENCE [LARGE SCALE GENOMIC DNA]</scope>
    <source>
        <strain evidence="2 3">JCM 9374</strain>
    </source>
</reference>
<accession>A0A171DP27</accession>
<dbReference type="SUPFAM" id="SSF55729">
    <property type="entry name" value="Acyl-CoA N-acyltransferases (Nat)"/>
    <property type="match status" value="1"/>
</dbReference>
<evidence type="ECO:0000259" key="1">
    <source>
        <dbReference type="Pfam" id="PF13480"/>
    </source>
</evidence>
<comment type="caution">
    <text evidence="2">The sequence shown here is derived from an EMBL/GenBank/DDBJ whole genome shotgun (WGS) entry which is preliminary data.</text>
</comment>
<keyword evidence="3" id="KW-1185">Reference proteome</keyword>
<dbReference type="Pfam" id="PF13480">
    <property type="entry name" value="Acetyltransf_6"/>
    <property type="match status" value="1"/>
</dbReference>
<dbReference type="OrthoDB" id="4700839at2"/>
<protein>
    <submittedName>
        <fullName evidence="2">Polysaccharide biosynthesis protein CelD</fullName>
    </submittedName>
</protein>
<dbReference type="InterPro" id="IPR016181">
    <property type="entry name" value="Acyl_CoA_acyltransferase"/>
</dbReference>
<dbReference type="Gene3D" id="3.40.630.30">
    <property type="match status" value="1"/>
</dbReference>
<dbReference type="InterPro" id="IPR038740">
    <property type="entry name" value="BioF2-like_GNAT_dom"/>
</dbReference>
<sequence>MKIDVIRPGELGKAEIDAWREMQHATLRLGNPFLSPEFTVAMGEVCAEARVAVVSEQDGPVGFFPFERHPGGVGTALGAWVSLCQGVVHAPGAEFDAEALLRACGLHVWEFGCMVDGQKWFQPFEVLRQEAVVLDLADGYAAYLDGLRERSPKFLKSTLYKERKLGRDAGELTFDFAVRDEEQFRLLRSWKSAQYQRMGRPDRFGRAWVVELAERLHAIDTPDFAGPLSMLYCDGKPVAGHFGLRSDTILIGWFPAYDPEFAKYSPGLIQHLRMAEAAAAAGLRSMDLGIGTGSEYKDALRSRGEPVSEGCVRRRSAGAAAYWLRRTPVRRARQFILDSPALYGAADRAMKRYGNLRARLKTR</sequence>
<evidence type="ECO:0000313" key="2">
    <source>
        <dbReference type="EMBL" id="GAT70811.1"/>
    </source>
</evidence>
<evidence type="ECO:0000313" key="3">
    <source>
        <dbReference type="Proteomes" id="UP000077701"/>
    </source>
</evidence>
<name>A0A171DP27_9ACTN</name>
<dbReference type="STRING" id="161355.PS9374_06499"/>